<gene>
    <name evidence="1" type="ORF">EZS27_028164</name>
</gene>
<dbReference type="InterPro" id="IPR025366">
    <property type="entry name" value="DUF4270"/>
</dbReference>
<name>A0A5J4QNM1_9ZZZZ</name>
<accession>A0A5J4QNM1</accession>
<dbReference type="EMBL" id="SNRY01003088">
    <property type="protein sequence ID" value="KAA6322273.1"/>
    <property type="molecule type" value="Genomic_DNA"/>
</dbReference>
<dbReference type="AlphaFoldDB" id="A0A5J4QNM1"/>
<organism evidence="1">
    <name type="scientific">termite gut metagenome</name>
    <dbReference type="NCBI Taxonomy" id="433724"/>
    <lineage>
        <taxon>unclassified sequences</taxon>
        <taxon>metagenomes</taxon>
        <taxon>organismal metagenomes</taxon>
    </lineage>
</organism>
<comment type="caution">
    <text evidence="1">The sequence shown here is derived from an EMBL/GenBank/DDBJ whole genome shotgun (WGS) entry which is preliminary data.</text>
</comment>
<reference evidence="1" key="1">
    <citation type="submission" date="2019-03" db="EMBL/GenBank/DDBJ databases">
        <title>Single cell metagenomics reveals metabolic interactions within the superorganism composed of flagellate Streblomastix strix and complex community of Bacteroidetes bacteria on its surface.</title>
        <authorList>
            <person name="Treitli S.C."/>
            <person name="Kolisko M."/>
            <person name="Husnik F."/>
            <person name="Keeling P."/>
            <person name="Hampl V."/>
        </authorList>
    </citation>
    <scope>NUCLEOTIDE SEQUENCE</scope>
    <source>
        <strain evidence="1">STM</strain>
    </source>
</reference>
<dbReference type="Pfam" id="PF14092">
    <property type="entry name" value="DUF4270"/>
    <property type="match status" value="1"/>
</dbReference>
<sequence>MKVNYLWKLMFALTLGGCNDTTDSLGLSMLPPSDIIIPKKASYDVTTKSISAGAVYAKTSMGYVGKFTDPEFGSYEAGFLTQLNCVDNFSFPPVYTEENPEGI</sequence>
<protein>
    <submittedName>
        <fullName evidence="1">Uncharacterized protein</fullName>
    </submittedName>
</protein>
<proteinExistence type="predicted"/>
<evidence type="ECO:0000313" key="1">
    <source>
        <dbReference type="EMBL" id="KAA6322273.1"/>
    </source>
</evidence>
<feature type="non-terminal residue" evidence="1">
    <location>
        <position position="103"/>
    </location>
</feature>